<protein>
    <submittedName>
        <fullName evidence="2">Hypothetical membrane protein</fullName>
    </submittedName>
</protein>
<keyword evidence="1" id="KW-0812">Transmembrane</keyword>
<sequence length="133" mass="15751">MRDNMKKNLMTYFTRIISIVFLVSTAISFFIAYRGIRNKFAAKFLMAYLFFAFFYILYMLLVAVINLKKLKWIEVKKRTLKLMLLFALFSILDCIFYYIFGITNRSLLSGIWMSLALAFGMSFMDIVFKKNNT</sequence>
<proteinExistence type="predicted"/>
<gene>
    <name evidence="2" type="ordered locus">CLJU_c34930</name>
</gene>
<feature type="transmembrane region" description="Helical" evidence="1">
    <location>
        <begin position="12"/>
        <end position="33"/>
    </location>
</feature>
<feature type="transmembrane region" description="Helical" evidence="1">
    <location>
        <begin position="45"/>
        <end position="67"/>
    </location>
</feature>
<dbReference type="STRING" id="748727.CLJU_c34930"/>
<dbReference type="HOGENOM" id="CLU_151754_0_0_9"/>
<accession>D8GSF2</accession>
<keyword evidence="1" id="KW-1133">Transmembrane helix</keyword>
<organism evidence="2 3">
    <name type="scientific">Clostridium ljungdahlii (strain ATCC 55383 / DSM 13528 / PETC)</name>
    <dbReference type="NCBI Taxonomy" id="748727"/>
    <lineage>
        <taxon>Bacteria</taxon>
        <taxon>Bacillati</taxon>
        <taxon>Bacillota</taxon>
        <taxon>Clostridia</taxon>
        <taxon>Eubacteriales</taxon>
        <taxon>Clostridiaceae</taxon>
        <taxon>Clostridium</taxon>
    </lineage>
</organism>
<name>D8GSF2_CLOLD</name>
<dbReference type="Proteomes" id="UP000001656">
    <property type="component" value="Chromosome"/>
</dbReference>
<dbReference type="eggNOG" id="ENOG50330DH">
    <property type="taxonomic scope" value="Bacteria"/>
</dbReference>
<keyword evidence="1" id="KW-0472">Membrane</keyword>
<feature type="transmembrane region" description="Helical" evidence="1">
    <location>
        <begin position="79"/>
        <end position="100"/>
    </location>
</feature>
<evidence type="ECO:0000313" key="2">
    <source>
        <dbReference type="EMBL" id="ADK16534.1"/>
    </source>
</evidence>
<dbReference type="KEGG" id="clj:CLJU_c34930"/>
<evidence type="ECO:0000256" key="1">
    <source>
        <dbReference type="SAM" id="Phobius"/>
    </source>
</evidence>
<reference evidence="2 3" key="1">
    <citation type="journal article" date="2010" name="Proc. Natl. Acad. Sci. U.S.A.">
        <title>Clostridium ljungdahlii represents a microbial production platform based on syngas.</title>
        <authorList>
            <person name="Kopke M."/>
            <person name="Held C."/>
            <person name="Hujer S."/>
            <person name="Liesegang H."/>
            <person name="Wiezer A."/>
            <person name="Wollherr A."/>
            <person name="Ehrenreich A."/>
            <person name="Liebl W."/>
            <person name="Gottschalk G."/>
            <person name="Durre P."/>
        </authorList>
    </citation>
    <scope>NUCLEOTIDE SEQUENCE [LARGE SCALE GENOMIC DNA]</scope>
    <source>
        <strain evidence="3">ATCC 55383 / DSM 13528 / PETC</strain>
    </source>
</reference>
<dbReference type="EMBL" id="CP001666">
    <property type="protein sequence ID" value="ADK16534.1"/>
    <property type="molecule type" value="Genomic_DNA"/>
</dbReference>
<evidence type="ECO:0000313" key="3">
    <source>
        <dbReference type="Proteomes" id="UP000001656"/>
    </source>
</evidence>
<feature type="transmembrane region" description="Helical" evidence="1">
    <location>
        <begin position="106"/>
        <end position="128"/>
    </location>
</feature>
<dbReference type="AlphaFoldDB" id="D8GSF2"/>